<evidence type="ECO:0000256" key="1">
    <source>
        <dbReference type="SAM" id="MobiDB-lite"/>
    </source>
</evidence>
<dbReference type="RefSeq" id="WP_153469774.1">
    <property type="nucleotide sequence ID" value="NZ_WBOF01000004.1"/>
</dbReference>
<proteinExistence type="predicted"/>
<feature type="region of interest" description="Disordered" evidence="1">
    <location>
        <begin position="147"/>
        <end position="166"/>
    </location>
</feature>
<name>A0A6N7L3B3_9ACTN</name>
<evidence type="ECO:0000313" key="3">
    <source>
        <dbReference type="Proteomes" id="UP000450000"/>
    </source>
</evidence>
<sequence length="166" mass="17960">MPGTISPDLDAIENAALRAAIARATGLESGIPSGPEPTILDSESELEGVAALLRHRLGLDDSIRLSVYEDANHPLFPDAQHYRAARVQLSHGRRRYFFIAAYDAGSARLAFSVIAPCYACLSPVPSVTINSLADFGDLLMDARDQHEAPQFRSSPVHRAHCPVRGD</sequence>
<keyword evidence="3" id="KW-1185">Reference proteome</keyword>
<feature type="compositionally biased region" description="Basic residues" evidence="1">
    <location>
        <begin position="155"/>
        <end position="166"/>
    </location>
</feature>
<dbReference type="AlphaFoldDB" id="A0A6N7L3B3"/>
<comment type="caution">
    <text evidence="2">The sequence shown here is derived from an EMBL/GenBank/DDBJ whole genome shotgun (WGS) entry which is preliminary data.</text>
</comment>
<gene>
    <name evidence="2" type="ORF">F7Q99_34940</name>
</gene>
<accession>A0A6N7L3B3</accession>
<reference evidence="2 3" key="1">
    <citation type="submission" date="2019-09" db="EMBL/GenBank/DDBJ databases">
        <title>Genome Sequences of Streptomyces kaniharaensis ATCC 21070.</title>
        <authorList>
            <person name="Zhu W."/>
            <person name="De Crecy-Lagard V."/>
            <person name="Richards N.G."/>
        </authorList>
    </citation>
    <scope>NUCLEOTIDE SEQUENCE [LARGE SCALE GENOMIC DNA]</scope>
    <source>
        <strain evidence="2 3">SF-557</strain>
    </source>
</reference>
<dbReference type="EMBL" id="WBOF01000004">
    <property type="protein sequence ID" value="MQS17239.1"/>
    <property type="molecule type" value="Genomic_DNA"/>
</dbReference>
<evidence type="ECO:0000313" key="2">
    <source>
        <dbReference type="EMBL" id="MQS17239.1"/>
    </source>
</evidence>
<dbReference type="Proteomes" id="UP000450000">
    <property type="component" value="Unassembled WGS sequence"/>
</dbReference>
<protein>
    <submittedName>
        <fullName evidence="2">Uncharacterized protein</fullName>
    </submittedName>
</protein>
<organism evidence="2 3">
    <name type="scientific">Streptomyces kaniharaensis</name>
    <dbReference type="NCBI Taxonomy" id="212423"/>
    <lineage>
        <taxon>Bacteria</taxon>
        <taxon>Bacillati</taxon>
        <taxon>Actinomycetota</taxon>
        <taxon>Actinomycetes</taxon>
        <taxon>Kitasatosporales</taxon>
        <taxon>Streptomycetaceae</taxon>
        <taxon>Streptomyces</taxon>
    </lineage>
</organism>
<dbReference type="OrthoDB" id="4273253at2"/>